<dbReference type="SUPFAM" id="SSF111369">
    <property type="entry name" value="HlyD-like secretion proteins"/>
    <property type="match status" value="2"/>
</dbReference>
<sequence length="351" mass="37053">MPFSLLTSPLPRAGALGALVLLAYAGWSWSATGAAESTDDATVVADHTIVAPQVSGFIDAVLVEDNQAVKQGQLLARIDDRDHQAALAAASAELAVASARLSDAAATLERQQAVIEQAIAVTRADLADIRYAESEAQRHRRLASEGAGTQQAYEQARSRLDMAQARQAEHTATLQAARKQRDVLEANREAAQAGLLRAQALKDRAELNLSHTQVVSPIDGIVGRRSLRVGAYVSPGTPILAVVPLQQAYVVANFREKQLTRMRPGQPATITVDAYPDTPLRGRVQSIAPATGLSFSPVVPSNATGNFTKVAQRLPVKIVLDAPAEGAPPLRAGMSVEAVVDTAAAAEESMQ</sequence>
<dbReference type="InterPro" id="IPR058625">
    <property type="entry name" value="MdtA-like_BSH"/>
</dbReference>
<dbReference type="PANTHER" id="PTHR30386:SF24">
    <property type="entry name" value="MULTIDRUG RESISTANCE EFFLUX PUMP"/>
    <property type="match status" value="1"/>
</dbReference>
<feature type="coiled-coil region" evidence="1">
    <location>
        <begin position="160"/>
        <end position="194"/>
    </location>
</feature>
<dbReference type="InterPro" id="IPR050739">
    <property type="entry name" value="MFP"/>
</dbReference>
<evidence type="ECO:0000259" key="3">
    <source>
        <dbReference type="Pfam" id="PF25954"/>
    </source>
</evidence>
<protein>
    <submittedName>
        <fullName evidence="4">HlyD family secretion protein</fullName>
    </submittedName>
</protein>
<gene>
    <name evidence="4" type="ORF">DY367_15770</name>
</gene>
<dbReference type="RefSeq" id="WP_118932950.1">
    <property type="nucleotide sequence ID" value="NZ_CP061008.1"/>
</dbReference>
<dbReference type="PRINTS" id="PR01490">
    <property type="entry name" value="RTXTOXIND"/>
</dbReference>
<feature type="domain" description="Multidrug resistance protein MdtA-like barrel-sandwich hybrid" evidence="2">
    <location>
        <begin position="50"/>
        <end position="243"/>
    </location>
</feature>
<dbReference type="PANTHER" id="PTHR30386">
    <property type="entry name" value="MEMBRANE FUSION SUBUNIT OF EMRAB-TOLC MULTIDRUG EFFLUX PUMP"/>
    <property type="match status" value="1"/>
</dbReference>
<name>A0A424WBS4_ALCXX</name>
<dbReference type="Proteomes" id="UP000285324">
    <property type="component" value="Unassembled WGS sequence"/>
</dbReference>
<dbReference type="OrthoDB" id="9811754at2"/>
<feature type="domain" description="CusB-like beta-barrel" evidence="3">
    <location>
        <begin position="250"/>
        <end position="290"/>
    </location>
</feature>
<organism evidence="4 5">
    <name type="scientific">Alcaligenes xylosoxydans xylosoxydans</name>
    <name type="common">Achromobacter xylosoxidans</name>
    <dbReference type="NCBI Taxonomy" id="85698"/>
    <lineage>
        <taxon>Bacteria</taxon>
        <taxon>Pseudomonadati</taxon>
        <taxon>Pseudomonadota</taxon>
        <taxon>Betaproteobacteria</taxon>
        <taxon>Burkholderiales</taxon>
        <taxon>Alcaligenaceae</taxon>
        <taxon>Achromobacter</taxon>
    </lineage>
</organism>
<dbReference type="GO" id="GO:0055085">
    <property type="term" value="P:transmembrane transport"/>
    <property type="evidence" value="ECO:0007669"/>
    <property type="project" value="InterPro"/>
</dbReference>
<evidence type="ECO:0000313" key="5">
    <source>
        <dbReference type="Proteomes" id="UP000285324"/>
    </source>
</evidence>
<dbReference type="Gene3D" id="2.40.50.100">
    <property type="match status" value="1"/>
</dbReference>
<evidence type="ECO:0000256" key="1">
    <source>
        <dbReference type="SAM" id="Coils"/>
    </source>
</evidence>
<dbReference type="Gene3D" id="2.40.30.170">
    <property type="match status" value="1"/>
</dbReference>
<keyword evidence="1" id="KW-0175">Coiled coil</keyword>
<proteinExistence type="predicted"/>
<accession>A0A424WBS4</accession>
<evidence type="ECO:0000313" key="4">
    <source>
        <dbReference type="EMBL" id="RPJ90809.1"/>
    </source>
</evidence>
<dbReference type="InterPro" id="IPR058792">
    <property type="entry name" value="Beta-barrel_RND_2"/>
</dbReference>
<dbReference type="EMBL" id="QVXO01000022">
    <property type="protein sequence ID" value="RPJ90809.1"/>
    <property type="molecule type" value="Genomic_DNA"/>
</dbReference>
<comment type="caution">
    <text evidence="4">The sequence shown here is derived from an EMBL/GenBank/DDBJ whole genome shotgun (WGS) entry which is preliminary data.</text>
</comment>
<reference evidence="4 5" key="1">
    <citation type="submission" date="2018-08" db="EMBL/GenBank/DDBJ databases">
        <title>Achromobacter xylosoxidans Genome sequencing and assembly.</title>
        <authorList>
            <person name="Wang R."/>
            <person name="Rensing C."/>
            <person name="Li Y."/>
        </authorList>
    </citation>
    <scope>NUCLEOTIDE SEQUENCE [LARGE SCALE GENOMIC DNA]</scope>
    <source>
        <strain evidence="4 5">GD003A</strain>
    </source>
</reference>
<dbReference type="Pfam" id="PF25954">
    <property type="entry name" value="Beta-barrel_RND_2"/>
    <property type="match status" value="1"/>
</dbReference>
<evidence type="ECO:0000259" key="2">
    <source>
        <dbReference type="Pfam" id="PF25917"/>
    </source>
</evidence>
<dbReference type="AlphaFoldDB" id="A0A424WBS4"/>
<dbReference type="Pfam" id="PF25917">
    <property type="entry name" value="BSH_RND"/>
    <property type="match status" value="1"/>
</dbReference>